<dbReference type="AlphaFoldDB" id="A0A419F519"/>
<reference evidence="1 2" key="1">
    <citation type="journal article" date="2017" name="ISME J.">
        <title>Energy and carbon metabolisms in a deep terrestrial subsurface fluid microbial community.</title>
        <authorList>
            <person name="Momper L."/>
            <person name="Jungbluth S.P."/>
            <person name="Lee M.D."/>
            <person name="Amend J.P."/>
        </authorList>
    </citation>
    <scope>NUCLEOTIDE SEQUENCE [LARGE SCALE GENOMIC DNA]</scope>
    <source>
        <strain evidence="1">SURF_17</strain>
    </source>
</reference>
<evidence type="ECO:0000313" key="1">
    <source>
        <dbReference type="EMBL" id="RJP73395.1"/>
    </source>
</evidence>
<gene>
    <name evidence="1" type="ORF">C4532_04630</name>
</gene>
<evidence type="ECO:0000313" key="2">
    <source>
        <dbReference type="Proteomes" id="UP000285961"/>
    </source>
</evidence>
<name>A0A419F519_9BACT</name>
<protein>
    <submittedName>
        <fullName evidence="1">Uncharacterized protein</fullName>
    </submittedName>
</protein>
<dbReference type="Proteomes" id="UP000285961">
    <property type="component" value="Unassembled WGS sequence"/>
</dbReference>
<accession>A0A419F519</accession>
<proteinExistence type="predicted"/>
<dbReference type="EMBL" id="QZKI01000028">
    <property type="protein sequence ID" value="RJP73395.1"/>
    <property type="molecule type" value="Genomic_DNA"/>
</dbReference>
<sequence length="76" mass="8637">MGDYAQGREEQILPGITGKSRDERITVRTFACDGTPCAIHRKKEHIGLNEDCRRRSSEYSPTEKASFRAPLLIIMK</sequence>
<organism evidence="1 2">
    <name type="scientific">Candidatus Abyssobacteria bacterium SURF_17</name>
    <dbReference type="NCBI Taxonomy" id="2093361"/>
    <lineage>
        <taxon>Bacteria</taxon>
        <taxon>Pseudomonadati</taxon>
        <taxon>Candidatus Hydrogenedentota</taxon>
        <taxon>Candidatus Abyssobacteria</taxon>
    </lineage>
</organism>
<comment type="caution">
    <text evidence="1">The sequence shown here is derived from an EMBL/GenBank/DDBJ whole genome shotgun (WGS) entry which is preliminary data.</text>
</comment>